<evidence type="ECO:0000256" key="3">
    <source>
        <dbReference type="SAM" id="SignalP"/>
    </source>
</evidence>
<accession>A0A2Z2IXG5</accession>
<evidence type="ECO:0000256" key="1">
    <source>
        <dbReference type="ARBA" id="ARBA00022729"/>
    </source>
</evidence>
<dbReference type="Gene3D" id="2.60.40.1240">
    <property type="match status" value="1"/>
</dbReference>
<reference evidence="5 6" key="1">
    <citation type="submission" date="2017-05" db="EMBL/GenBank/DDBJ databases">
        <title>Complete genome sequence of Corynebacterium striatum KC-Na-1 isolated from Neophocaena asiaeorientalis in Korea.</title>
        <authorList>
            <person name="Kim J.H."/>
            <person name="Lee K."/>
        </authorList>
    </citation>
    <scope>NUCLEOTIDE SEQUENCE [LARGE SCALE GENOMIC DNA]</scope>
    <source>
        <strain evidence="5 6">KC-Na-01</strain>
    </source>
</reference>
<dbReference type="InterPro" id="IPR029051">
    <property type="entry name" value="DUF4352"/>
</dbReference>
<protein>
    <recommendedName>
        <fullName evidence="4">DUF4352 domain-containing protein</fullName>
    </recommendedName>
</protein>
<dbReference type="EMBL" id="CP021252">
    <property type="protein sequence ID" value="ART20092.1"/>
    <property type="molecule type" value="Genomic_DNA"/>
</dbReference>
<feature type="chain" id="PRO_5038633882" description="DUF4352 domain-containing protein" evidence="3">
    <location>
        <begin position="21"/>
        <end position="194"/>
    </location>
</feature>
<dbReference type="AlphaFoldDB" id="A0A2Z2IXG5"/>
<keyword evidence="1 3" id="KW-0732">Signal</keyword>
<gene>
    <name evidence="5" type="ORF">CBE89_00160</name>
</gene>
<name>A0A2Z2IXG5_CORST</name>
<evidence type="ECO:0000313" key="5">
    <source>
        <dbReference type="EMBL" id="ART20092.1"/>
    </source>
</evidence>
<feature type="region of interest" description="Disordered" evidence="2">
    <location>
        <begin position="24"/>
        <end position="43"/>
    </location>
</feature>
<evidence type="ECO:0000313" key="6">
    <source>
        <dbReference type="Proteomes" id="UP000250197"/>
    </source>
</evidence>
<dbReference type="Pfam" id="PF11611">
    <property type="entry name" value="DUF4352"/>
    <property type="match status" value="1"/>
</dbReference>
<dbReference type="InterPro" id="IPR029050">
    <property type="entry name" value="Immunoprotect_excell_Ig-like"/>
</dbReference>
<feature type="domain" description="DUF4352" evidence="4">
    <location>
        <begin position="63"/>
        <end position="175"/>
    </location>
</feature>
<dbReference type="KEGG" id="cstr:CBE89_00160"/>
<evidence type="ECO:0000259" key="4">
    <source>
        <dbReference type="Pfam" id="PF11611"/>
    </source>
</evidence>
<feature type="compositionally biased region" description="Polar residues" evidence="2">
    <location>
        <begin position="25"/>
        <end position="43"/>
    </location>
</feature>
<sequence>MTSNRLLMATALLTASLLTACGTTDSYEQSPSDSAVEQESSTGELHKMGEAIDAPGATVTLQKVTESDSLEVYADNYKRGTMPNETLTPENQGAKYVSVETTVKNTSKKSMDLTCGFGLQATLFNKDEQAYDPIDSLYRVLDNPECNESLNPGFEKTMTWVYEVPADMQPYAFGVAEPTEHFGDYTYFDASQVG</sequence>
<evidence type="ECO:0000256" key="2">
    <source>
        <dbReference type="SAM" id="MobiDB-lite"/>
    </source>
</evidence>
<organism evidence="5 6">
    <name type="scientific">Corynebacterium striatum</name>
    <dbReference type="NCBI Taxonomy" id="43770"/>
    <lineage>
        <taxon>Bacteria</taxon>
        <taxon>Bacillati</taxon>
        <taxon>Actinomycetota</taxon>
        <taxon>Actinomycetes</taxon>
        <taxon>Mycobacteriales</taxon>
        <taxon>Corynebacteriaceae</taxon>
        <taxon>Corynebacterium</taxon>
    </lineage>
</organism>
<dbReference type="PROSITE" id="PS51257">
    <property type="entry name" value="PROKAR_LIPOPROTEIN"/>
    <property type="match status" value="1"/>
</dbReference>
<proteinExistence type="predicted"/>
<dbReference type="Proteomes" id="UP000250197">
    <property type="component" value="Chromosome"/>
</dbReference>
<dbReference type="RefSeq" id="WP_086890325.1">
    <property type="nucleotide sequence ID" value="NZ_CP021252.1"/>
</dbReference>
<feature type="signal peptide" evidence="3">
    <location>
        <begin position="1"/>
        <end position="20"/>
    </location>
</feature>